<dbReference type="EMBL" id="MK250085">
    <property type="protein sequence ID" value="QDY51872.1"/>
    <property type="molecule type" value="Genomic_DNA"/>
</dbReference>
<organism evidence="1">
    <name type="scientific">Mimiviridae sp. ChoanoV1</name>
    <dbReference type="NCBI Taxonomy" id="2596887"/>
    <lineage>
        <taxon>Viruses</taxon>
        <taxon>Varidnaviria</taxon>
        <taxon>Bamfordvirae</taxon>
        <taxon>Nucleocytoviricota</taxon>
        <taxon>Megaviricetes</taxon>
        <taxon>Imitervirales</taxon>
        <taxon>Schizomimiviridae</taxon>
    </lineage>
</organism>
<dbReference type="Gene3D" id="2.160.20.10">
    <property type="entry name" value="Single-stranded right-handed beta-helix, Pectin lyase-like"/>
    <property type="match status" value="1"/>
</dbReference>
<dbReference type="InterPro" id="IPR011050">
    <property type="entry name" value="Pectin_lyase_fold/virulence"/>
</dbReference>
<dbReference type="SUPFAM" id="SSF51126">
    <property type="entry name" value="Pectin lyase-like"/>
    <property type="match status" value="1"/>
</dbReference>
<sequence length="453" mass="52367">MSEIFNKVDILDGGLKIGKNKRNMNGCLRFENDKLEIYNYVKDCEGNNWSNLMPRIASRNNLGLIKLGNNLIIDENTGEVSSISSAKSQIYQHIIHISPKRNNNNILLPKKIKDNVSKSDFYSINEAINFINSLKDFNRDYENQWIIQLCPGIYEENNIVIPKFVSLYGYGMENTIIKIENIIIDSNTTIKDLSIKIKSQNENTILINSESDGYNKLLNLNISDMLFENRYLINNKNSNLLIENTKIKIQCHDNKSVNIINVNEGSNLEIINSDINIYSSNLELDVINAKYSNIKIKNSEILVNFDLDISLKTNSKFRCFNLLYTNLFLFNTIIENNLFEGVIINTNEDEAYNIEMISKLEKKKNIISFNADNLMLNDIKGVCINQKKFIIKNLEIDVNNNIRIIIDSLENSILKDGIYEDVILEYLYEIKIFNSFLNSEPKLEKHYFLNKIN</sequence>
<gene>
    <name evidence="1" type="ORF">1_257</name>
</gene>
<name>A0A5B8IHV2_9VIRU</name>
<accession>A0A5B8IHV2</accession>
<protein>
    <submittedName>
        <fullName evidence="1">Uncharacterized protein</fullName>
    </submittedName>
</protein>
<dbReference type="InterPro" id="IPR012334">
    <property type="entry name" value="Pectin_lyas_fold"/>
</dbReference>
<reference evidence="1" key="1">
    <citation type="submission" date="2018-11" db="EMBL/GenBank/DDBJ databases">
        <title>A distinct lineage of giant viruses engineers rhodopsin photosystems in predatory marine eukaryotes.</title>
        <authorList>
            <person name="Needham D.M."/>
            <person name="Yoshizawa S."/>
            <person name="Hosaka T."/>
            <person name="Poirier C."/>
            <person name="Choi C.-J."/>
            <person name="Hehenberger E."/>
            <person name="Irwin N.A.T."/>
            <person name="Wilken S."/>
            <person name="Yung C.-M."/>
            <person name="Bachy C."/>
            <person name="Kurihara R."/>
            <person name="Nakajima Y."/>
            <person name="Kojima K."/>
            <person name="Kimura-Someya T."/>
            <person name="Leonard G."/>
            <person name="Malmstrom R.R."/>
            <person name="Mende D."/>
            <person name="Olson D.K."/>
            <person name="Sudo Y."/>
            <person name="Sudek S."/>
            <person name="Richards T.A."/>
            <person name="DeLong E.F."/>
            <person name="Keeling P.J."/>
            <person name="Santoro A.E."/>
            <person name="Shirouzu M."/>
            <person name="Iwasaki W."/>
            <person name="Worden A.Z."/>
        </authorList>
    </citation>
    <scope>NUCLEOTIDE SEQUENCE</scope>
</reference>
<proteinExistence type="predicted"/>
<evidence type="ECO:0000313" key="1">
    <source>
        <dbReference type="EMBL" id="QDY51872.1"/>
    </source>
</evidence>